<evidence type="ECO:0000313" key="8">
    <source>
        <dbReference type="EMBL" id="MBD8890842.1"/>
    </source>
</evidence>
<evidence type="ECO:0000256" key="4">
    <source>
        <dbReference type="ARBA" id="ARBA00022695"/>
    </source>
</evidence>
<sequence length="215" mass="24196">MTPPPVAPKIYHIVNVDRLPSIIASGKLFCDSTIVNMNAAGTTIGMRTIKQRRFELPVKCYSNAVVADFVPFYFCPRSVMLYVIHCANSPELAYKGGQGPIIHLEADLYKVVSWANGARQSWAFSGSNAGAAYSSFWNDVAQLNQLNWPHIETNQWAQADVKEAKQAEFLMYKFFPWHLVDRIATQNLATYNQVQNNLIPAAHKPQVGLIPAWYY</sequence>
<comment type="caution">
    <text evidence="8">The sequence shown here is derived from an EMBL/GenBank/DDBJ whole genome shotgun (WGS) entry which is preliminary data.</text>
</comment>
<feature type="binding site" evidence="6">
    <location>
        <position position="53"/>
    </location>
    <ligand>
        <name>NAD(+)</name>
        <dbReference type="ChEBI" id="CHEBI:57540"/>
    </ligand>
</feature>
<reference evidence="9" key="1">
    <citation type="submission" date="2020-09" db="EMBL/GenBank/DDBJ databases">
        <title>The genome sequence of strain Labrenzia suaedae 4C16A.</title>
        <authorList>
            <person name="Liu Y."/>
        </authorList>
    </citation>
    <scope>NUCLEOTIDE SEQUENCE [LARGE SCALE GENOMIC DNA]</scope>
    <source>
        <strain evidence="9">4C16A</strain>
    </source>
</reference>
<feature type="binding site" evidence="6">
    <location>
        <begin position="12"/>
        <end position="14"/>
    </location>
    <ligand>
        <name>NAD(+)</name>
        <dbReference type="ChEBI" id="CHEBI:57540"/>
    </ligand>
</feature>
<evidence type="ECO:0000256" key="2">
    <source>
        <dbReference type="ARBA" id="ARBA00022676"/>
    </source>
</evidence>
<dbReference type="Pfam" id="PF14487">
    <property type="entry name" value="DarT"/>
    <property type="match status" value="1"/>
</dbReference>
<evidence type="ECO:0000256" key="1">
    <source>
        <dbReference type="ARBA" id="ARBA00022649"/>
    </source>
</evidence>
<feature type="domain" description="DarT" evidence="7">
    <location>
        <begin position="8"/>
        <end position="215"/>
    </location>
</feature>
<evidence type="ECO:0000259" key="7">
    <source>
        <dbReference type="PROSITE" id="PS52018"/>
    </source>
</evidence>
<organism evidence="8 9">
    <name type="scientific">Roseibium litorale</name>
    <dbReference type="NCBI Taxonomy" id="2803841"/>
    <lineage>
        <taxon>Bacteria</taxon>
        <taxon>Pseudomonadati</taxon>
        <taxon>Pseudomonadota</taxon>
        <taxon>Alphaproteobacteria</taxon>
        <taxon>Hyphomicrobiales</taxon>
        <taxon>Stappiaceae</taxon>
        <taxon>Roseibium</taxon>
    </lineage>
</organism>
<comment type="similarity">
    <text evidence="6">Belongs to the DarT ADP-ribosyltransferase family.</text>
</comment>
<evidence type="ECO:0000256" key="3">
    <source>
        <dbReference type="ARBA" id="ARBA00022679"/>
    </source>
</evidence>
<comment type="catalytic activity">
    <reaction evidence="6">
        <text>a thymidine in DNA + NAD(+) = an N-(ADP-alpha-D-ribosyl)-thymidine in DNA + nicotinamide + H(+)</text>
        <dbReference type="Rhea" id="RHEA:71651"/>
        <dbReference type="Rhea" id="RHEA-COMP:13556"/>
        <dbReference type="Rhea" id="RHEA-COMP:18051"/>
        <dbReference type="ChEBI" id="CHEBI:15378"/>
        <dbReference type="ChEBI" id="CHEBI:17154"/>
        <dbReference type="ChEBI" id="CHEBI:57540"/>
        <dbReference type="ChEBI" id="CHEBI:137386"/>
        <dbReference type="ChEBI" id="CHEBI:191199"/>
    </reaction>
</comment>
<keyword evidence="4 6" id="KW-0548">Nucleotidyltransferase</keyword>
<protein>
    <submittedName>
        <fullName evidence="8">DUF4433 domain-containing protein</fullName>
    </submittedName>
</protein>
<name>A0ABR9CJ33_9HYPH</name>
<dbReference type="Proteomes" id="UP000632063">
    <property type="component" value="Unassembled WGS sequence"/>
</dbReference>
<keyword evidence="9" id="KW-1185">Reference proteome</keyword>
<evidence type="ECO:0000256" key="6">
    <source>
        <dbReference type="PROSITE-ProRule" id="PRU01362"/>
    </source>
</evidence>
<dbReference type="PROSITE" id="PS52018">
    <property type="entry name" value="DART"/>
    <property type="match status" value="1"/>
</dbReference>
<dbReference type="RefSeq" id="WP_192146990.1">
    <property type="nucleotide sequence ID" value="NZ_JACYXI010000002.1"/>
</dbReference>
<keyword evidence="5 6" id="KW-0238">DNA-binding</keyword>
<accession>A0ABR9CJ33</accession>
<reference evidence="8 9" key="2">
    <citation type="journal article" date="2021" name="Int. J. Syst. Evol. Microbiol.">
        <title>Roseibium litorale sp. nov., isolated from a tidal flat sediment and proposal for the reclassification of Labrenzia polysiphoniae as Roseibium polysiphoniae comb. nov.</title>
        <authorList>
            <person name="Liu Y."/>
            <person name="Pei T."/>
            <person name="Du J."/>
            <person name="Chao M."/>
            <person name="Deng M.R."/>
            <person name="Zhu H."/>
        </authorList>
    </citation>
    <scope>NUCLEOTIDE SEQUENCE [LARGE SCALE GENOMIC DNA]</scope>
    <source>
        <strain evidence="8 9">4C16A</strain>
    </source>
</reference>
<feature type="active site" description="Proton acceptor" evidence="6">
    <location>
        <position position="53"/>
    </location>
</feature>
<dbReference type="InterPro" id="IPR029494">
    <property type="entry name" value="DarT"/>
</dbReference>
<comment type="caution">
    <text evidence="6">Lacks conserved residue(s) required for the propagation of feature annotation.</text>
</comment>
<proteinExistence type="inferred from homology"/>
<keyword evidence="3 6" id="KW-0808">Transferase</keyword>
<dbReference type="EMBL" id="JACYXI010000002">
    <property type="protein sequence ID" value="MBD8890842.1"/>
    <property type="molecule type" value="Genomic_DNA"/>
</dbReference>
<keyword evidence="2 6" id="KW-0328">Glycosyltransferase</keyword>
<evidence type="ECO:0000256" key="5">
    <source>
        <dbReference type="ARBA" id="ARBA00023125"/>
    </source>
</evidence>
<evidence type="ECO:0000313" key="9">
    <source>
        <dbReference type="Proteomes" id="UP000632063"/>
    </source>
</evidence>
<feature type="active site" evidence="6">
    <location>
        <position position="168"/>
    </location>
</feature>
<keyword evidence="1 6" id="KW-1277">Toxin-antitoxin system</keyword>
<gene>
    <name evidence="8" type="ORF">IG616_04735</name>
</gene>